<evidence type="ECO:0000313" key="5">
    <source>
        <dbReference type="Proteomes" id="UP000230066"/>
    </source>
</evidence>
<evidence type="ECO:0000313" key="4">
    <source>
        <dbReference type="EMBL" id="THD25839.1"/>
    </source>
</evidence>
<sequence length="139" mass="15582">MRLGLQLKCDLTNVTDLNPNGQDFRWYVQPKCGNCGQDSSDFVYVCAAERVTLKGSRGDTNLAIRCKFCSRIGHVAVFECRGVELIAFSPRIGWTAVGTETKTFFGDISLSDDNWCDYDETGNCEVSVFNVESRFIKLK</sequence>
<dbReference type="PANTHER" id="PTHR12857">
    <property type="entry name" value="CXXC MOTIF CONTAINING ZINC BINDING PROTEIN"/>
    <property type="match status" value="1"/>
</dbReference>
<name>A0A4E0RBC3_FASHE</name>
<organism evidence="4 5">
    <name type="scientific">Fasciola hepatica</name>
    <name type="common">Liver fluke</name>
    <dbReference type="NCBI Taxonomy" id="6192"/>
    <lineage>
        <taxon>Eukaryota</taxon>
        <taxon>Metazoa</taxon>
        <taxon>Spiralia</taxon>
        <taxon>Lophotrochozoa</taxon>
        <taxon>Platyhelminthes</taxon>
        <taxon>Trematoda</taxon>
        <taxon>Digenea</taxon>
        <taxon>Plagiorchiida</taxon>
        <taxon>Echinostomata</taxon>
        <taxon>Echinostomatoidea</taxon>
        <taxon>Fasciolidae</taxon>
        <taxon>Fasciola</taxon>
    </lineage>
</organism>
<protein>
    <submittedName>
        <fullName evidence="4">Ribosomal RNA assembly protein</fullName>
    </submittedName>
</protein>
<evidence type="ECO:0000256" key="2">
    <source>
        <dbReference type="ARBA" id="ARBA00022723"/>
    </source>
</evidence>
<evidence type="ECO:0000256" key="1">
    <source>
        <dbReference type="ARBA" id="ARBA00007818"/>
    </source>
</evidence>
<comment type="caution">
    <text evidence="4">The sequence shown here is derived from an EMBL/GenBank/DDBJ whole genome shotgun (WGS) entry which is preliminary data.</text>
</comment>
<dbReference type="Proteomes" id="UP000230066">
    <property type="component" value="Unassembled WGS sequence"/>
</dbReference>
<dbReference type="Pfam" id="PF05907">
    <property type="entry name" value="CXXC_Zn-b_euk"/>
    <property type="match status" value="1"/>
</dbReference>
<keyword evidence="2" id="KW-0479">Metal-binding</keyword>
<keyword evidence="5" id="KW-1185">Reference proteome</keyword>
<comment type="similarity">
    <text evidence="1">Belongs to the UPF0587 family.</text>
</comment>
<dbReference type="EMBL" id="JXXN02000971">
    <property type="protein sequence ID" value="THD25839.1"/>
    <property type="molecule type" value="Genomic_DNA"/>
</dbReference>
<keyword evidence="3" id="KW-0862">Zinc</keyword>
<evidence type="ECO:0000256" key="3">
    <source>
        <dbReference type="ARBA" id="ARBA00022833"/>
    </source>
</evidence>
<dbReference type="SUPFAM" id="SSF141678">
    <property type="entry name" value="MAL13P1.257-like"/>
    <property type="match status" value="1"/>
</dbReference>
<dbReference type="GO" id="GO:0008270">
    <property type="term" value="F:zinc ion binding"/>
    <property type="evidence" value="ECO:0007669"/>
    <property type="project" value="TreeGrafter"/>
</dbReference>
<accession>A0A4E0RBC3</accession>
<dbReference type="InterPro" id="IPR008584">
    <property type="entry name" value="CXXC_Zn-binding_euk"/>
</dbReference>
<gene>
    <name evidence="4" type="ORF">D915_003324</name>
</gene>
<dbReference type="PANTHER" id="PTHR12857:SF0">
    <property type="entry name" value="CXXC MOTIF CONTAINING ZINC BINDING PROTEIN"/>
    <property type="match status" value="1"/>
</dbReference>
<dbReference type="AlphaFoldDB" id="A0A4E0RBC3"/>
<reference evidence="4" key="1">
    <citation type="submission" date="2019-03" db="EMBL/GenBank/DDBJ databases">
        <title>Improved annotation for the trematode Fasciola hepatica.</title>
        <authorList>
            <person name="Choi Y.-J."/>
            <person name="Martin J."/>
            <person name="Mitreva M."/>
        </authorList>
    </citation>
    <scope>NUCLEOTIDE SEQUENCE [LARGE SCALE GENOMIC DNA]</scope>
</reference>
<proteinExistence type="inferred from homology"/>